<gene>
    <name evidence="8" type="ORF">GCM10022255_066810</name>
</gene>
<comment type="similarity">
    <text evidence="1">Belongs to the heat shock protein 70 family.</text>
</comment>
<dbReference type="Gene3D" id="3.30.420.40">
    <property type="match status" value="2"/>
</dbReference>
<dbReference type="InterPro" id="IPR013126">
    <property type="entry name" value="Hsp_70_fam"/>
</dbReference>
<dbReference type="PANTHER" id="PTHR34512">
    <property type="entry name" value="CELL SURFACE PROTEIN"/>
    <property type="match status" value="1"/>
</dbReference>
<protein>
    <recommendedName>
        <fullName evidence="7">Pyrrolo-quinoline quinone repeat domain-containing protein</fullName>
    </recommendedName>
</protein>
<feature type="compositionally biased region" description="Pro residues" evidence="6">
    <location>
        <begin position="359"/>
        <end position="373"/>
    </location>
</feature>
<dbReference type="Proteomes" id="UP001500620">
    <property type="component" value="Unassembled WGS sequence"/>
</dbReference>
<dbReference type="SMART" id="SM00564">
    <property type="entry name" value="PQQ"/>
    <property type="match status" value="6"/>
</dbReference>
<evidence type="ECO:0000256" key="5">
    <source>
        <dbReference type="ARBA" id="ARBA00023186"/>
    </source>
</evidence>
<feature type="domain" description="Pyrrolo-quinoline quinone repeat" evidence="7">
    <location>
        <begin position="693"/>
        <end position="747"/>
    </location>
</feature>
<name>A0ABP8DHU3_9ACTN</name>
<evidence type="ECO:0000256" key="3">
    <source>
        <dbReference type="ARBA" id="ARBA00022840"/>
    </source>
</evidence>
<dbReference type="PANTHER" id="PTHR34512:SF30">
    <property type="entry name" value="OUTER MEMBRANE PROTEIN ASSEMBLY FACTOR BAMB"/>
    <property type="match status" value="1"/>
</dbReference>
<dbReference type="PROSITE" id="PS01036">
    <property type="entry name" value="HSP70_3"/>
    <property type="match status" value="1"/>
</dbReference>
<reference evidence="9" key="1">
    <citation type="journal article" date="2019" name="Int. J. Syst. Evol. Microbiol.">
        <title>The Global Catalogue of Microorganisms (GCM) 10K type strain sequencing project: providing services to taxonomists for standard genome sequencing and annotation.</title>
        <authorList>
            <consortium name="The Broad Institute Genomics Platform"/>
            <consortium name="The Broad Institute Genome Sequencing Center for Infectious Disease"/>
            <person name="Wu L."/>
            <person name="Ma J."/>
        </authorList>
    </citation>
    <scope>NUCLEOTIDE SEQUENCE [LARGE SCALE GENOMIC DNA]</scope>
    <source>
        <strain evidence="9">JCM 17441</strain>
    </source>
</reference>
<dbReference type="SUPFAM" id="SSF50998">
    <property type="entry name" value="Quinoprotein alcohol dehydrogenase-like"/>
    <property type="match status" value="2"/>
</dbReference>
<dbReference type="InterPro" id="IPR043129">
    <property type="entry name" value="ATPase_NBD"/>
</dbReference>
<dbReference type="Gene3D" id="3.90.640.10">
    <property type="entry name" value="Actin, Chain A, domain 4"/>
    <property type="match status" value="1"/>
</dbReference>
<evidence type="ECO:0000313" key="9">
    <source>
        <dbReference type="Proteomes" id="UP001500620"/>
    </source>
</evidence>
<dbReference type="InterPro" id="IPR011047">
    <property type="entry name" value="Quinoprotein_ADH-like_sf"/>
</dbReference>
<dbReference type="InterPro" id="IPR018181">
    <property type="entry name" value="Heat_shock_70_CS"/>
</dbReference>
<evidence type="ECO:0000259" key="7">
    <source>
        <dbReference type="Pfam" id="PF13360"/>
    </source>
</evidence>
<dbReference type="Gene3D" id="2.130.10.10">
    <property type="entry name" value="YVTN repeat-like/Quinoprotein amine dehydrogenase"/>
    <property type="match status" value="2"/>
</dbReference>
<accession>A0ABP8DHU3</accession>
<keyword evidence="3" id="KW-0067">ATP-binding</keyword>
<dbReference type="PRINTS" id="PR00301">
    <property type="entry name" value="HEATSHOCK70"/>
</dbReference>
<dbReference type="InterPro" id="IPR002372">
    <property type="entry name" value="PQQ_rpt_dom"/>
</dbReference>
<keyword evidence="9" id="KW-1185">Reference proteome</keyword>
<dbReference type="EMBL" id="BAABAT010000022">
    <property type="protein sequence ID" value="GAA4255943.1"/>
    <property type="molecule type" value="Genomic_DNA"/>
</dbReference>
<dbReference type="InterPro" id="IPR015943">
    <property type="entry name" value="WD40/YVTN_repeat-like_dom_sf"/>
</dbReference>
<feature type="domain" description="Pyrrolo-quinoline quinone repeat" evidence="7">
    <location>
        <begin position="593"/>
        <end position="662"/>
    </location>
</feature>
<dbReference type="Pfam" id="PF13360">
    <property type="entry name" value="PQQ_2"/>
    <property type="match status" value="3"/>
</dbReference>
<keyword evidence="2" id="KW-0547">Nucleotide-binding</keyword>
<sequence>MTSWELAIDFGTSNTTGAVRTPDGRIEVIEVDNSRYVPSVVYLEHDGTMLAGQRASGRAAQFPERAERLPKRALASSTHIVIGGHAIGTAEVVAVVLAKVVAEARRRFQDQDPARVVLTHPAAWGRVELGRLAEAGRIAGLAKPEFVAEPVAAANYYADATVTAGALIGVYDLGGGTFDTAVLRRTPTGFELVGPPGGDAHLGGEDVDEALMGVVGAHAEASDEDAWLSIASGEGPRAQRDRSSLRADIVSAKHTLSEKPTAYVYVPGLPDEVHLTRRELEQAIAPLLERTVRELQQTVTRAGTRLADLTAVYLTGGASRMPCVSEQVAAALGGRLPTVQGDPKAVVAIGALTRIAPVAAPPPPRPAPDPRPVPVGRADRQRQAPKRVWTVPLDMKAGLVDVTPVIGDGVAIVSYGPGTAAVGLDDGAVRWTSQLSSERPAALTPGRVLLRLDGRVVALDAATGAQVWQHRLAEEPGEHPNPTANLEVAGSTAFVPFSAGVSAISVGQGRGLWHTALSGAAVCVCDGLAYATSSTNGGLMEAIEAAGGNIRWRWEGGGGELSAPTARAGIVYVGGADGILRGVVAHQGMFGMKGREVWRAQIGAPLVAAPVCANGLVYVGSRDGSVIALEPGSGRVRWSFSTGDQVNATPLVADGLVFVSTGTWMGVGDNSEAPGGFLGFLSTLIDVGSSLASSGRLCAIDASNGREKWSIDLRFGTHHSRPAYADGRLFFAGRDGHLMAIDAKTGEHVAVAG</sequence>
<dbReference type="Pfam" id="PF00012">
    <property type="entry name" value="HSP70"/>
    <property type="match status" value="1"/>
</dbReference>
<proteinExistence type="inferred from homology"/>
<evidence type="ECO:0000256" key="6">
    <source>
        <dbReference type="SAM" id="MobiDB-lite"/>
    </source>
</evidence>
<dbReference type="SUPFAM" id="SSF53067">
    <property type="entry name" value="Actin-like ATPase domain"/>
    <property type="match status" value="2"/>
</dbReference>
<feature type="domain" description="Pyrrolo-quinoline quinone repeat" evidence="7">
    <location>
        <begin position="386"/>
        <end position="519"/>
    </location>
</feature>
<evidence type="ECO:0000256" key="2">
    <source>
        <dbReference type="ARBA" id="ARBA00022741"/>
    </source>
</evidence>
<evidence type="ECO:0000313" key="8">
    <source>
        <dbReference type="EMBL" id="GAA4255943.1"/>
    </source>
</evidence>
<feature type="region of interest" description="Disordered" evidence="6">
    <location>
        <begin position="358"/>
        <end position="384"/>
    </location>
</feature>
<comment type="caution">
    <text evidence="8">The sequence shown here is derived from an EMBL/GenBank/DDBJ whole genome shotgun (WGS) entry which is preliminary data.</text>
</comment>
<dbReference type="RefSeq" id="WP_345132959.1">
    <property type="nucleotide sequence ID" value="NZ_BAABAT010000022.1"/>
</dbReference>
<evidence type="ECO:0000256" key="1">
    <source>
        <dbReference type="ARBA" id="ARBA00007381"/>
    </source>
</evidence>
<evidence type="ECO:0000256" key="4">
    <source>
        <dbReference type="ARBA" id="ARBA00023016"/>
    </source>
</evidence>
<dbReference type="InterPro" id="IPR018391">
    <property type="entry name" value="PQQ_b-propeller_rpt"/>
</dbReference>
<keyword evidence="4" id="KW-0346">Stress response</keyword>
<keyword evidence="5" id="KW-0143">Chaperone</keyword>
<organism evidence="8 9">
    <name type="scientific">Dactylosporangium darangshiense</name>
    <dbReference type="NCBI Taxonomy" id="579108"/>
    <lineage>
        <taxon>Bacteria</taxon>
        <taxon>Bacillati</taxon>
        <taxon>Actinomycetota</taxon>
        <taxon>Actinomycetes</taxon>
        <taxon>Micromonosporales</taxon>
        <taxon>Micromonosporaceae</taxon>
        <taxon>Dactylosporangium</taxon>
    </lineage>
</organism>